<sequence length="94" mass="10478">MSALLVGFPQQPCAVWKSKKASLNPLSSPRLVTRISSVRFGINTNSCKNGVRAFFFNPVDERIVREALKVQSLSSFVFHVADLIQDNKLNMLVV</sequence>
<comment type="caution">
    <text evidence="1">The sequence shown here is derived from an EMBL/GenBank/DDBJ whole genome shotgun (WGS) entry which is preliminary data.</text>
</comment>
<keyword evidence="2" id="KW-1185">Reference proteome</keyword>
<reference evidence="1" key="1">
    <citation type="journal article" date="2023" name="Science">
        <title>Elucidation of the pathway for biosynthesis of saponin adjuvants from the soapbark tree.</title>
        <authorList>
            <person name="Reed J."/>
            <person name="Orme A."/>
            <person name="El-Demerdash A."/>
            <person name="Owen C."/>
            <person name="Martin L.B.B."/>
            <person name="Misra R.C."/>
            <person name="Kikuchi S."/>
            <person name="Rejzek M."/>
            <person name="Martin A.C."/>
            <person name="Harkess A."/>
            <person name="Leebens-Mack J."/>
            <person name="Louveau T."/>
            <person name="Stephenson M.J."/>
            <person name="Osbourn A."/>
        </authorList>
    </citation>
    <scope>NUCLEOTIDE SEQUENCE</scope>
    <source>
        <strain evidence="1">S10</strain>
    </source>
</reference>
<accession>A0AAD7PWM8</accession>
<proteinExistence type="predicted"/>
<dbReference type="KEGG" id="qsa:O6P43_008355"/>
<protein>
    <submittedName>
        <fullName evidence="1">UPF0426 protein</fullName>
    </submittedName>
</protein>
<evidence type="ECO:0000313" key="2">
    <source>
        <dbReference type="Proteomes" id="UP001163823"/>
    </source>
</evidence>
<name>A0AAD7PWM8_QUISA</name>
<organism evidence="1 2">
    <name type="scientific">Quillaja saponaria</name>
    <name type="common">Soap bark tree</name>
    <dbReference type="NCBI Taxonomy" id="32244"/>
    <lineage>
        <taxon>Eukaryota</taxon>
        <taxon>Viridiplantae</taxon>
        <taxon>Streptophyta</taxon>
        <taxon>Embryophyta</taxon>
        <taxon>Tracheophyta</taxon>
        <taxon>Spermatophyta</taxon>
        <taxon>Magnoliopsida</taxon>
        <taxon>eudicotyledons</taxon>
        <taxon>Gunneridae</taxon>
        <taxon>Pentapetalae</taxon>
        <taxon>rosids</taxon>
        <taxon>fabids</taxon>
        <taxon>Fabales</taxon>
        <taxon>Quillajaceae</taxon>
        <taxon>Quillaja</taxon>
    </lineage>
</organism>
<gene>
    <name evidence="1" type="ORF">O6P43_008355</name>
</gene>
<dbReference type="AlphaFoldDB" id="A0AAD7PWM8"/>
<dbReference type="EMBL" id="JARAOO010000004">
    <property type="protein sequence ID" value="KAJ7970124.1"/>
    <property type="molecule type" value="Genomic_DNA"/>
</dbReference>
<evidence type="ECO:0000313" key="1">
    <source>
        <dbReference type="EMBL" id="KAJ7970124.1"/>
    </source>
</evidence>
<dbReference type="Proteomes" id="UP001163823">
    <property type="component" value="Chromosome 4"/>
</dbReference>